<accession>A0ABX2RLC0</accession>
<evidence type="ECO:0000256" key="1">
    <source>
        <dbReference type="SAM" id="MobiDB-lite"/>
    </source>
</evidence>
<evidence type="ECO:0000313" key="4">
    <source>
        <dbReference type="Proteomes" id="UP000631553"/>
    </source>
</evidence>
<name>A0ABX2RLC0_9ACTN</name>
<organism evidence="3 4">
    <name type="scientific">Micromonospora purpureochromogenes</name>
    <dbReference type="NCBI Taxonomy" id="47872"/>
    <lineage>
        <taxon>Bacteria</taxon>
        <taxon>Bacillati</taxon>
        <taxon>Actinomycetota</taxon>
        <taxon>Actinomycetes</taxon>
        <taxon>Micromonosporales</taxon>
        <taxon>Micromonosporaceae</taxon>
        <taxon>Micromonospora</taxon>
    </lineage>
</organism>
<evidence type="ECO:0000313" key="3">
    <source>
        <dbReference type="EMBL" id="NYF56217.1"/>
    </source>
</evidence>
<reference evidence="3 4" key="1">
    <citation type="submission" date="2020-07" db="EMBL/GenBank/DDBJ databases">
        <title>Sequencing the genomes of 1000 actinobacteria strains.</title>
        <authorList>
            <person name="Klenk H.-P."/>
        </authorList>
    </citation>
    <scope>NUCLEOTIDE SEQUENCE [LARGE SCALE GENOMIC DNA]</scope>
    <source>
        <strain evidence="3 4">DSM 43814</strain>
    </source>
</reference>
<keyword evidence="2" id="KW-1133">Transmembrane helix</keyword>
<dbReference type="Proteomes" id="UP000631553">
    <property type="component" value="Unassembled WGS sequence"/>
</dbReference>
<evidence type="ECO:0008006" key="5">
    <source>
        <dbReference type="Google" id="ProtNLM"/>
    </source>
</evidence>
<evidence type="ECO:0000256" key="2">
    <source>
        <dbReference type="SAM" id="Phobius"/>
    </source>
</evidence>
<keyword evidence="2" id="KW-0472">Membrane</keyword>
<protein>
    <recommendedName>
        <fullName evidence="5">MYXO-CTERM domain-containing protein</fullName>
    </recommendedName>
</protein>
<gene>
    <name evidence="3" type="ORF">HDA35_002048</name>
</gene>
<comment type="caution">
    <text evidence="3">The sequence shown here is derived from an EMBL/GenBank/DDBJ whole genome shotgun (WGS) entry which is preliminary data.</text>
</comment>
<sequence>MATAKRPGAAGRSATTGAKSPAKSAEIPVWKQALIWVGLLGTVAACTVGAIVNSGDDSDKVPPPTVQERDDTVAILARSSASQGVCYGWELKDYFGYGDPVSVGSNLGAGVAVEDNPACPRWVQVSVRIYYPSESSESDDNAYVDVNGSSDFSAAELLGIANGLGRLGVTEKVFVDDPGWAITRAAVMLPLLAVEAGAVEPAATPAPAATEPSPLPHPGSDLWRDRWGYLLAAAGLLLVTALLVTVGLVQRRRQRRGGGPAQRPGAEPAAPRTPERA</sequence>
<keyword evidence="4" id="KW-1185">Reference proteome</keyword>
<proteinExistence type="predicted"/>
<feature type="transmembrane region" description="Helical" evidence="2">
    <location>
        <begin position="227"/>
        <end position="249"/>
    </location>
</feature>
<feature type="compositionally biased region" description="Low complexity" evidence="1">
    <location>
        <begin position="261"/>
        <end position="277"/>
    </location>
</feature>
<feature type="region of interest" description="Disordered" evidence="1">
    <location>
        <begin position="253"/>
        <end position="277"/>
    </location>
</feature>
<keyword evidence="2" id="KW-0812">Transmembrane</keyword>
<feature type="region of interest" description="Disordered" evidence="1">
    <location>
        <begin position="1"/>
        <end position="22"/>
    </location>
</feature>
<feature type="transmembrane region" description="Helical" evidence="2">
    <location>
        <begin position="33"/>
        <end position="52"/>
    </location>
</feature>
<dbReference type="EMBL" id="JACCCQ010000001">
    <property type="protein sequence ID" value="NYF56217.1"/>
    <property type="molecule type" value="Genomic_DNA"/>
</dbReference>